<keyword evidence="1" id="KW-0732">Signal</keyword>
<comment type="caution">
    <text evidence="2">The sequence shown here is derived from an EMBL/GenBank/DDBJ whole genome shotgun (WGS) entry which is preliminary data.</text>
</comment>
<name>A0A848CHI6_9BACT</name>
<gene>
    <name evidence="2" type="ORF">HF854_03955</name>
</gene>
<feature type="signal peptide" evidence="1">
    <location>
        <begin position="1"/>
        <end position="34"/>
    </location>
</feature>
<protein>
    <submittedName>
        <fullName evidence="2">Uncharacterized protein</fullName>
    </submittedName>
</protein>
<evidence type="ECO:0000256" key="1">
    <source>
        <dbReference type="SAM" id="SignalP"/>
    </source>
</evidence>
<evidence type="ECO:0000313" key="3">
    <source>
        <dbReference type="Proteomes" id="UP000522333"/>
    </source>
</evidence>
<reference evidence="2 3" key="1">
    <citation type="submission" date="2020-04" db="EMBL/GenBank/DDBJ databases">
        <authorList>
            <person name="Hitch T.C.A."/>
            <person name="Wylensek D."/>
            <person name="Clavel T."/>
        </authorList>
    </citation>
    <scope>NUCLEOTIDE SEQUENCE [LARGE SCALE GENOMIC DNA]</scope>
    <source>
        <strain evidence="2 3">PG-251-APC-1</strain>
    </source>
</reference>
<dbReference type="EMBL" id="JABAFY010000009">
    <property type="protein sequence ID" value="NME51703.1"/>
    <property type="molecule type" value="Genomic_DNA"/>
</dbReference>
<organism evidence="2 3">
    <name type="scientific">Desulfovibrio piger</name>
    <dbReference type="NCBI Taxonomy" id="901"/>
    <lineage>
        <taxon>Bacteria</taxon>
        <taxon>Pseudomonadati</taxon>
        <taxon>Thermodesulfobacteriota</taxon>
        <taxon>Desulfovibrionia</taxon>
        <taxon>Desulfovibrionales</taxon>
        <taxon>Desulfovibrionaceae</taxon>
        <taxon>Desulfovibrio</taxon>
    </lineage>
</organism>
<evidence type="ECO:0000313" key="2">
    <source>
        <dbReference type="EMBL" id="NME51703.1"/>
    </source>
</evidence>
<dbReference type="AlphaFoldDB" id="A0A848CHI6"/>
<sequence>MRAVVINDMFCRGSILCCALLLCCLCLWPAGARALSSDAARACVVEAGGAVDNADAACFEQLVDMDAILNEAVDLFMKEAAKPENSSLLPPMLALMFSGAAMAEDNGLGVRKLLVSEARAFVHNGIASGAFAGKSVQDYRTEGWVAPLFESVSMGRKEIRNVGTPVRQGKDWIVPFVLRDHGNGNSYAVRARVSDAGGNPRVVAVENLRQLFVILGKEAQALES</sequence>
<proteinExistence type="predicted"/>
<accession>A0A848CHI6</accession>
<dbReference type="RefSeq" id="WP_168935159.1">
    <property type="nucleotide sequence ID" value="NZ_JABAFY010000009.1"/>
</dbReference>
<dbReference type="Proteomes" id="UP000522333">
    <property type="component" value="Unassembled WGS sequence"/>
</dbReference>
<feature type="chain" id="PRO_5032729569" evidence="1">
    <location>
        <begin position="35"/>
        <end position="224"/>
    </location>
</feature>